<gene>
    <name evidence="1" type="ORF">KIH27_12530</name>
</gene>
<protein>
    <submittedName>
        <fullName evidence="1">Nitroreductase family deazaflavin-dependent oxidoreductase</fullName>
    </submittedName>
</protein>
<proteinExistence type="predicted"/>
<dbReference type="InterPro" id="IPR004378">
    <property type="entry name" value="F420H2_quin_Rdtase"/>
</dbReference>
<name>A0ABS5RLQ3_9MYCO</name>
<accession>A0ABS5RLQ3</accession>
<evidence type="ECO:0000313" key="1">
    <source>
        <dbReference type="EMBL" id="MBS9534411.1"/>
    </source>
</evidence>
<dbReference type="Proteomes" id="UP001519535">
    <property type="component" value="Unassembled WGS sequence"/>
</dbReference>
<dbReference type="InterPro" id="IPR012349">
    <property type="entry name" value="Split_barrel_FMN-bd"/>
</dbReference>
<organism evidence="1 2">
    <name type="scientific">Mycolicibacter acidiphilus</name>
    <dbReference type="NCBI Taxonomy" id="2835306"/>
    <lineage>
        <taxon>Bacteria</taxon>
        <taxon>Bacillati</taxon>
        <taxon>Actinomycetota</taxon>
        <taxon>Actinomycetes</taxon>
        <taxon>Mycobacteriales</taxon>
        <taxon>Mycobacteriaceae</taxon>
        <taxon>Mycolicibacter</taxon>
    </lineage>
</organism>
<dbReference type="NCBIfam" id="TIGR00026">
    <property type="entry name" value="hi_GC_TIGR00026"/>
    <property type="match status" value="1"/>
</dbReference>
<evidence type="ECO:0000313" key="2">
    <source>
        <dbReference type="Proteomes" id="UP001519535"/>
    </source>
</evidence>
<comment type="caution">
    <text evidence="1">The sequence shown here is derived from an EMBL/GenBank/DDBJ whole genome shotgun (WGS) entry which is preliminary data.</text>
</comment>
<dbReference type="RefSeq" id="WP_214093273.1">
    <property type="nucleotide sequence ID" value="NZ_JAHCLR010000022.1"/>
</dbReference>
<dbReference type="EMBL" id="JAHCLR010000022">
    <property type="protein sequence ID" value="MBS9534411.1"/>
    <property type="molecule type" value="Genomic_DNA"/>
</dbReference>
<dbReference type="Gene3D" id="2.30.110.10">
    <property type="entry name" value="Electron Transport, Fmn-binding Protein, Chain A"/>
    <property type="match status" value="1"/>
</dbReference>
<sequence>MQLPQWLARFNRHVTNPIQRLWAGWLPAFGILEHVGRQSGKPYRTPLNVFSTRDGVAILLTYGPNRDWLKNLRAAGGGTLRRYGRSFRVTEPRVVSRAEAALYVHPRWRPIFARLPFERAVLLVGED</sequence>
<keyword evidence="2" id="KW-1185">Reference proteome</keyword>
<reference evidence="1 2" key="1">
    <citation type="submission" date="2021-05" db="EMBL/GenBank/DDBJ databases">
        <title>Mycobacterium acidophilum sp. nov., an extremely acid-tolerant member of the genus Mycobacterium.</title>
        <authorList>
            <person name="Xia J."/>
        </authorList>
    </citation>
    <scope>NUCLEOTIDE SEQUENCE [LARGE SCALE GENOMIC DNA]</scope>
    <source>
        <strain evidence="1 2">M1</strain>
    </source>
</reference>